<dbReference type="AlphaFoldDB" id="A0A3P5DIZ1"/>
<gene>
    <name evidence="1" type="ORF">BANRA_00094</name>
</gene>
<sequence length="64" mass="7282">MGWIGVCIRILLTMYFPLFTLTQCSNDGMWSASHFLNSRGALLDSLYSRNYLLLILADTYIISS</sequence>
<dbReference type="Proteomes" id="UP000281521">
    <property type="component" value="Unassembled WGS sequence"/>
</dbReference>
<proteinExistence type="predicted"/>
<evidence type="ECO:0000313" key="2">
    <source>
        <dbReference type="Proteomes" id="UP000281521"/>
    </source>
</evidence>
<evidence type="ECO:0000313" key="1">
    <source>
        <dbReference type="EMBL" id="VCY81475.1"/>
    </source>
</evidence>
<name>A0A3P5DIZ1_ECOLX</name>
<organism evidence="1 2">
    <name type="scientific">Escherichia coli</name>
    <dbReference type="NCBI Taxonomy" id="562"/>
    <lineage>
        <taxon>Bacteria</taxon>
        <taxon>Pseudomonadati</taxon>
        <taxon>Pseudomonadota</taxon>
        <taxon>Gammaproteobacteria</taxon>
        <taxon>Enterobacterales</taxon>
        <taxon>Enterobacteriaceae</taxon>
        <taxon>Escherichia</taxon>
    </lineage>
</organism>
<reference evidence="1 2" key="1">
    <citation type="submission" date="2018-10" db="EMBL/GenBank/DDBJ databases">
        <authorList>
            <person name="Noll B N."/>
        </authorList>
    </citation>
    <scope>NUCLEOTIDE SEQUENCE [LARGE SCALE GENOMIC DNA]</scope>
    <source>
        <strain evidence="1">Ecoli022</strain>
    </source>
</reference>
<accession>A0A3P5DIZ1</accession>
<dbReference type="EMBL" id="UWXJ01000001">
    <property type="protein sequence ID" value="VCY81475.1"/>
    <property type="molecule type" value="Genomic_DNA"/>
</dbReference>
<protein>
    <submittedName>
        <fullName evidence="1">Uncharacterized protein</fullName>
    </submittedName>
</protein>